<dbReference type="InterPro" id="IPR024079">
    <property type="entry name" value="MetalloPept_cat_dom_sf"/>
</dbReference>
<dbReference type="GO" id="GO:0004222">
    <property type="term" value="F:metalloendopeptidase activity"/>
    <property type="evidence" value="ECO:0007669"/>
    <property type="project" value="UniProtKB-UniRule"/>
</dbReference>
<keyword evidence="2" id="KW-0677">Repeat</keyword>
<dbReference type="SMART" id="SM00247">
    <property type="entry name" value="XTALbg"/>
    <property type="match status" value="1"/>
</dbReference>
<protein>
    <submittedName>
        <fullName evidence="5">Astacin-like metalloendopeptidase</fullName>
        <ecNumber evidence="5">3.4.24.21</ecNumber>
    </submittedName>
</protein>
<dbReference type="InterPro" id="IPR001064">
    <property type="entry name" value="Beta/gamma_crystallin"/>
</dbReference>
<feature type="binding site" evidence="3">
    <location>
        <position position="140"/>
    </location>
    <ligand>
        <name>Zn(2+)</name>
        <dbReference type="ChEBI" id="CHEBI:29105"/>
        <note>catalytic</note>
    </ligand>
</feature>
<feature type="binding site" evidence="3">
    <location>
        <position position="146"/>
    </location>
    <ligand>
        <name>Zn(2+)</name>
        <dbReference type="ChEBI" id="CHEBI:29105"/>
        <note>catalytic</note>
    </ligand>
</feature>
<dbReference type="SUPFAM" id="SSF49695">
    <property type="entry name" value="gamma-Crystallin-like"/>
    <property type="match status" value="1"/>
</dbReference>
<dbReference type="SMART" id="SM00235">
    <property type="entry name" value="ZnMc"/>
    <property type="match status" value="1"/>
</dbReference>
<dbReference type="CDD" id="cd04280">
    <property type="entry name" value="ZnMc_astacin_like"/>
    <property type="match status" value="1"/>
</dbReference>
<dbReference type="GO" id="GO:0006508">
    <property type="term" value="P:proteolysis"/>
    <property type="evidence" value="ECO:0007669"/>
    <property type="project" value="UniProtKB-KW"/>
</dbReference>
<feature type="domain" description="Peptidase M12A" evidence="4">
    <location>
        <begin position="40"/>
        <end position="234"/>
    </location>
</feature>
<evidence type="ECO:0000256" key="2">
    <source>
        <dbReference type="ARBA" id="ARBA00022737"/>
    </source>
</evidence>
<dbReference type="Pfam" id="PF01400">
    <property type="entry name" value="Astacin"/>
    <property type="match status" value="1"/>
</dbReference>
<dbReference type="PRINTS" id="PR00480">
    <property type="entry name" value="ASTACIN"/>
</dbReference>
<keyword evidence="3" id="KW-0862">Zinc</keyword>
<dbReference type="PATRIC" id="fig|312309.11.peg.2694"/>
<reference evidence="5 6" key="1">
    <citation type="journal article" date="2005" name="Proc. Natl. Acad. Sci. U.S.A.">
        <title>Complete genome sequence of Vibrio fischeri: a symbiotic bacterium with pathogenic congeners.</title>
        <authorList>
            <person name="Ruby E.G."/>
            <person name="Urbanowski M."/>
            <person name="Campbell J."/>
            <person name="Dunn A."/>
            <person name="Faini M."/>
            <person name="Gunsalus R."/>
            <person name="Lostroh P."/>
            <person name="Lupp C."/>
            <person name="McCann J."/>
            <person name="Millikan D."/>
            <person name="Schaefer A."/>
            <person name="Stabb E."/>
            <person name="Stevens A."/>
            <person name="Visick K."/>
            <person name="Whistler C."/>
            <person name="Greenberg E.P."/>
        </authorList>
    </citation>
    <scope>NUCLEOTIDE SEQUENCE [LARGE SCALE GENOMIC DNA]</scope>
    <source>
        <strain evidence="6">ATCC 700601 / ES114</strain>
    </source>
</reference>
<keyword evidence="3 5" id="KW-0378">Hydrolase</keyword>
<dbReference type="STRING" id="312309.VF_A0090"/>
<dbReference type="EC" id="3.4.24.21" evidence="5"/>
<dbReference type="PANTHER" id="PTHR10127:SF850">
    <property type="entry name" value="METALLOENDOPEPTIDASE"/>
    <property type="match status" value="1"/>
</dbReference>
<evidence type="ECO:0000256" key="3">
    <source>
        <dbReference type="PROSITE-ProRule" id="PRU01211"/>
    </source>
</evidence>
<keyword evidence="3" id="KW-0645">Protease</keyword>
<feature type="active site" evidence="3">
    <location>
        <position position="137"/>
    </location>
</feature>
<dbReference type="EnsemblBacteria" id="AAW87160">
    <property type="protein sequence ID" value="AAW87160"/>
    <property type="gene ID" value="VF_A0090"/>
</dbReference>
<dbReference type="EMBL" id="CP000021">
    <property type="protein sequence ID" value="AAW87160.1"/>
    <property type="molecule type" value="Genomic_DNA"/>
</dbReference>
<dbReference type="PROSITE" id="PS51864">
    <property type="entry name" value="ASTACIN"/>
    <property type="match status" value="1"/>
</dbReference>
<feature type="binding site" evidence="3">
    <location>
        <position position="136"/>
    </location>
    <ligand>
        <name>Zn(2+)</name>
        <dbReference type="ChEBI" id="CHEBI:29105"/>
        <note>catalytic</note>
    </ligand>
</feature>
<name>Q5E1D6_ALIF1</name>
<dbReference type="Gene3D" id="3.40.390.10">
    <property type="entry name" value="Collagenase (Catalytic Domain)"/>
    <property type="match status" value="1"/>
</dbReference>
<dbReference type="OrthoDB" id="5903218at2"/>
<dbReference type="PANTHER" id="PTHR10127">
    <property type="entry name" value="DISCOIDIN, CUB, EGF, LAMININ , AND ZINC METALLOPROTEASE DOMAIN CONTAINING"/>
    <property type="match status" value="1"/>
</dbReference>
<dbReference type="GO" id="GO:0008270">
    <property type="term" value="F:zinc ion binding"/>
    <property type="evidence" value="ECO:0007669"/>
    <property type="project" value="UniProtKB-UniRule"/>
</dbReference>
<dbReference type="InterPro" id="IPR011024">
    <property type="entry name" value="G_crystallin-like"/>
</dbReference>
<dbReference type="Proteomes" id="UP000000537">
    <property type="component" value="Chromosome II"/>
</dbReference>
<keyword evidence="6" id="KW-1185">Reference proteome</keyword>
<sequence length="377" mass="43731">MKNIIIYLLPTYIFSVSLNANDDMCDTDSYEENMRMQVYSHIVSDFRYKWINNTIPYQFDNTPPVRKREAVLSAIQHIESVTNLKFIERNNINKDKYPDFININSEDGSGCSAKIGRRGGEQFMKIGGCTRLSVVHEFAHAIGMFHEHNRSDRDSYITIHWDRIRKDKRQNFQINGSESENIRGYDYASITHYSTHTFSTSAWPTITTLNGEKIGRRDGLSMGDIYTINYMYPSYTDHKEVVLYSDKGHKGKKYKLKNSSPLLGDFSKELSSLIIPDGFSVILYKSANYTGEYTSLSYMDDNAQIIDSFNNNVSSVHVIKSQTQRGVIGDVYIYENQYNNDTELFKLISLDQKNEYGHFPINKSNNQYWKYLRTLKN</sequence>
<comment type="caution">
    <text evidence="3">Lacks conserved residue(s) required for the propagation of feature annotation.</text>
</comment>
<dbReference type="RefSeq" id="WP_011262991.1">
    <property type="nucleotide sequence ID" value="NC_006841.2"/>
</dbReference>
<keyword evidence="3" id="KW-0482">Metalloprotease</keyword>
<dbReference type="Gene3D" id="2.60.20.10">
    <property type="entry name" value="Crystallins"/>
    <property type="match status" value="1"/>
</dbReference>
<dbReference type="Gene3D" id="3.30.160.280">
    <property type="match status" value="1"/>
</dbReference>
<dbReference type="SUPFAM" id="SSF55486">
    <property type="entry name" value="Metalloproteases ('zincins'), catalytic domain"/>
    <property type="match status" value="1"/>
</dbReference>
<reference evidence="5 6" key="2">
    <citation type="journal article" date="2008" name="BMC Genomics">
        <title>Comparative genomics-based investigation of resequencing targets in Vibrio fischeri: focus on point miscalls and artefactual expansions.</title>
        <authorList>
            <person name="Mandel M.J."/>
            <person name="Stabb E.V."/>
            <person name="Ruby E.G."/>
        </authorList>
    </citation>
    <scope>NUCLEOTIDE SEQUENCE [LARGE SCALE GENOMIC DNA]</scope>
    <source>
        <strain evidence="6">ATCC 700601 / ES114</strain>
    </source>
</reference>
<dbReference type="InterPro" id="IPR006026">
    <property type="entry name" value="Peptidase_Metallo"/>
</dbReference>
<dbReference type="AlphaFoldDB" id="Q5E1D6"/>
<dbReference type="InterPro" id="IPR001506">
    <property type="entry name" value="Peptidase_M12A"/>
</dbReference>
<evidence type="ECO:0000313" key="6">
    <source>
        <dbReference type="Proteomes" id="UP000000537"/>
    </source>
</evidence>
<organism evidence="5 6">
    <name type="scientific">Aliivibrio fischeri (strain ATCC 700601 / ES114)</name>
    <name type="common">Vibrio fischeri</name>
    <dbReference type="NCBI Taxonomy" id="312309"/>
    <lineage>
        <taxon>Bacteria</taxon>
        <taxon>Pseudomonadati</taxon>
        <taxon>Pseudomonadota</taxon>
        <taxon>Gammaproteobacteria</taxon>
        <taxon>Vibrionales</taxon>
        <taxon>Vibrionaceae</taxon>
        <taxon>Aliivibrio</taxon>
    </lineage>
</organism>
<dbReference type="InterPro" id="IPR034035">
    <property type="entry name" value="Astacin-like_dom"/>
</dbReference>
<comment type="cofactor">
    <cofactor evidence="3">
        <name>Zn(2+)</name>
        <dbReference type="ChEBI" id="CHEBI:29105"/>
    </cofactor>
    <text evidence="3">Binds 1 zinc ion per subunit.</text>
</comment>
<keyword evidence="3" id="KW-0479">Metal-binding</keyword>
<accession>Q5E1D6</accession>
<dbReference type="eggNOG" id="COG3170">
    <property type="taxonomic scope" value="Bacteria"/>
</dbReference>
<gene>
    <name evidence="5" type="ordered locus">VF_A0090</name>
</gene>
<dbReference type="GeneID" id="54165415"/>
<comment type="similarity">
    <text evidence="1">Belongs to the beta/gamma-crystallin family.</text>
</comment>
<evidence type="ECO:0000256" key="1">
    <source>
        <dbReference type="ARBA" id="ARBA00009646"/>
    </source>
</evidence>
<evidence type="ECO:0000313" key="5">
    <source>
        <dbReference type="EMBL" id="AAW87160.1"/>
    </source>
</evidence>
<evidence type="ECO:0000259" key="4">
    <source>
        <dbReference type="PROSITE" id="PS51864"/>
    </source>
</evidence>
<dbReference type="HOGENOM" id="CLU_733516_0_0_6"/>
<proteinExistence type="inferred from homology"/>
<dbReference type="KEGG" id="vfi:VF_A0090"/>